<evidence type="ECO:0000313" key="2">
    <source>
        <dbReference type="EMBL" id="RLN36173.1"/>
    </source>
</evidence>
<dbReference type="Proteomes" id="UP000275267">
    <property type="component" value="Unassembled WGS sequence"/>
</dbReference>
<dbReference type="CDD" id="cd01647">
    <property type="entry name" value="RT_LTR"/>
    <property type="match status" value="1"/>
</dbReference>
<dbReference type="Pfam" id="PF00078">
    <property type="entry name" value="RVT_1"/>
    <property type="match status" value="1"/>
</dbReference>
<feature type="domain" description="Reverse transcriptase" evidence="1">
    <location>
        <begin position="57"/>
        <end position="139"/>
    </location>
</feature>
<organism evidence="2 3">
    <name type="scientific">Panicum miliaceum</name>
    <name type="common">Proso millet</name>
    <name type="synonym">Broomcorn millet</name>
    <dbReference type="NCBI Taxonomy" id="4540"/>
    <lineage>
        <taxon>Eukaryota</taxon>
        <taxon>Viridiplantae</taxon>
        <taxon>Streptophyta</taxon>
        <taxon>Embryophyta</taxon>
        <taxon>Tracheophyta</taxon>
        <taxon>Spermatophyta</taxon>
        <taxon>Magnoliopsida</taxon>
        <taxon>Liliopsida</taxon>
        <taxon>Poales</taxon>
        <taxon>Poaceae</taxon>
        <taxon>PACMAD clade</taxon>
        <taxon>Panicoideae</taxon>
        <taxon>Panicodae</taxon>
        <taxon>Paniceae</taxon>
        <taxon>Panicinae</taxon>
        <taxon>Panicum</taxon>
        <taxon>Panicum sect. Panicum</taxon>
    </lineage>
</organism>
<dbReference type="OrthoDB" id="779804at2759"/>
<dbReference type="SUPFAM" id="SSF56672">
    <property type="entry name" value="DNA/RNA polymerases"/>
    <property type="match status" value="1"/>
</dbReference>
<reference evidence="3" key="1">
    <citation type="journal article" date="2019" name="Nat. Commun.">
        <title>The genome of broomcorn millet.</title>
        <authorList>
            <person name="Zou C."/>
            <person name="Miki D."/>
            <person name="Li D."/>
            <person name="Tang Q."/>
            <person name="Xiao L."/>
            <person name="Rajput S."/>
            <person name="Deng P."/>
            <person name="Jia W."/>
            <person name="Huang R."/>
            <person name="Zhang M."/>
            <person name="Sun Y."/>
            <person name="Hu J."/>
            <person name="Fu X."/>
            <person name="Schnable P.S."/>
            <person name="Li F."/>
            <person name="Zhang H."/>
            <person name="Feng B."/>
            <person name="Zhu X."/>
            <person name="Liu R."/>
            <person name="Schnable J.C."/>
            <person name="Zhu J.-K."/>
            <person name="Zhang H."/>
        </authorList>
    </citation>
    <scope>NUCLEOTIDE SEQUENCE [LARGE SCALE GENOMIC DNA]</scope>
</reference>
<dbReference type="PANTHER" id="PTHR24559">
    <property type="entry name" value="TRANSPOSON TY3-I GAG-POL POLYPROTEIN"/>
    <property type="match status" value="1"/>
</dbReference>
<dbReference type="STRING" id="4540.A0A3L6TFU6"/>
<evidence type="ECO:0000259" key="1">
    <source>
        <dbReference type="Pfam" id="PF00078"/>
    </source>
</evidence>
<dbReference type="PANTHER" id="PTHR24559:SF444">
    <property type="entry name" value="REVERSE TRANSCRIPTASE DOMAIN-CONTAINING PROTEIN"/>
    <property type="match status" value="1"/>
</dbReference>
<dbReference type="EMBL" id="PQIB02000002">
    <property type="protein sequence ID" value="RLN36173.1"/>
    <property type="molecule type" value="Genomic_DNA"/>
</dbReference>
<dbReference type="InterPro" id="IPR043502">
    <property type="entry name" value="DNA/RNA_pol_sf"/>
</dbReference>
<evidence type="ECO:0000313" key="3">
    <source>
        <dbReference type="Proteomes" id="UP000275267"/>
    </source>
</evidence>
<dbReference type="AlphaFoldDB" id="A0A3L6TFU6"/>
<protein>
    <submittedName>
        <fullName evidence="2">Prpol</fullName>
    </submittedName>
</protein>
<dbReference type="InterPro" id="IPR000477">
    <property type="entry name" value="RT_dom"/>
</dbReference>
<dbReference type="Gene3D" id="3.10.10.10">
    <property type="entry name" value="HIV Type 1 Reverse Transcriptase, subunit A, domain 1"/>
    <property type="match status" value="1"/>
</dbReference>
<dbReference type="InterPro" id="IPR053134">
    <property type="entry name" value="RNA-dir_DNA_polymerase"/>
</dbReference>
<sequence length="141" mass="16312">MEHVLKVDPKAKPIRQRLRTMSEERKKAAQAEVQKLLDAGVIHEVQFSEWLANLVMVPKKNGKWRMCIDFTNLNKACPKDDYPLPRIDTLVDAAAGSEMMSMLDYFSGYHQIWMSKEDEAKTSFTTPFSTYCFVRMPEGLY</sequence>
<name>A0A3L6TFU6_PANMI</name>
<gene>
    <name evidence="2" type="ORF">C2845_PM03G02010</name>
</gene>
<keyword evidence="3" id="KW-1185">Reference proteome</keyword>
<comment type="caution">
    <text evidence="2">The sequence shown here is derived from an EMBL/GenBank/DDBJ whole genome shotgun (WGS) entry which is preliminary data.</text>
</comment>
<accession>A0A3L6TFU6</accession>
<proteinExistence type="predicted"/>